<organism evidence="1 2">
    <name type="scientific">Coccomyxa subellipsoidea (strain C-169)</name>
    <name type="common">Green microalga</name>
    <dbReference type="NCBI Taxonomy" id="574566"/>
    <lineage>
        <taxon>Eukaryota</taxon>
        <taxon>Viridiplantae</taxon>
        <taxon>Chlorophyta</taxon>
        <taxon>core chlorophytes</taxon>
        <taxon>Trebouxiophyceae</taxon>
        <taxon>Trebouxiophyceae incertae sedis</taxon>
        <taxon>Coccomyxaceae</taxon>
        <taxon>Coccomyxa</taxon>
        <taxon>Coccomyxa subellipsoidea</taxon>
    </lineage>
</organism>
<accession>I0YJ00</accession>
<sequence>MICQAQVFSRSANLLAFNKWQCVLMLLSNDLVPIAFTARWTAPSGKPAARTVDLGATAMLKKTQISSTCCSTRWSKSTSESTLLSYDKISQHQDCYSHIALGPVKPSPHPLVGGCLGVALTRQRLIRATPAL</sequence>
<reference evidence="1 2" key="1">
    <citation type="journal article" date="2012" name="Genome Biol.">
        <title>The genome of the polar eukaryotic microalga coccomyxa subellipsoidea reveals traits of cold adaptation.</title>
        <authorList>
            <person name="Blanc G."/>
            <person name="Agarkova I."/>
            <person name="Grimwood J."/>
            <person name="Kuo A."/>
            <person name="Brueggeman A."/>
            <person name="Dunigan D."/>
            <person name="Gurnon J."/>
            <person name="Ladunga I."/>
            <person name="Lindquist E."/>
            <person name="Lucas S."/>
            <person name="Pangilinan J."/>
            <person name="Proschold T."/>
            <person name="Salamov A."/>
            <person name="Schmutz J."/>
            <person name="Weeks D."/>
            <person name="Yamada T."/>
            <person name="Claverie J.M."/>
            <person name="Grigoriev I."/>
            <person name="Van Etten J."/>
            <person name="Lomsadze A."/>
            <person name="Borodovsky M."/>
        </authorList>
    </citation>
    <scope>NUCLEOTIDE SEQUENCE [LARGE SCALE GENOMIC DNA]</scope>
    <source>
        <strain evidence="1 2">C-169</strain>
    </source>
</reference>
<dbReference type="GeneID" id="17036280"/>
<comment type="caution">
    <text evidence="1">The sequence shown here is derived from an EMBL/GenBank/DDBJ whole genome shotgun (WGS) entry which is preliminary data.</text>
</comment>
<dbReference type="EMBL" id="AGSI01000024">
    <property type="protein sequence ID" value="EIE18369.1"/>
    <property type="molecule type" value="Genomic_DNA"/>
</dbReference>
<protein>
    <submittedName>
        <fullName evidence="1">Uncharacterized protein</fullName>
    </submittedName>
</protein>
<dbReference type="AlphaFoldDB" id="I0YJ00"/>
<gene>
    <name evidence="1" type="ORF">COCSUDRAFT_34551</name>
</gene>
<proteinExistence type="predicted"/>
<dbReference type="Proteomes" id="UP000007264">
    <property type="component" value="Unassembled WGS sequence"/>
</dbReference>
<name>I0YJ00_COCSC</name>
<dbReference type="RefSeq" id="XP_005642913.1">
    <property type="nucleotide sequence ID" value="XM_005642856.1"/>
</dbReference>
<evidence type="ECO:0000313" key="2">
    <source>
        <dbReference type="Proteomes" id="UP000007264"/>
    </source>
</evidence>
<evidence type="ECO:0000313" key="1">
    <source>
        <dbReference type="EMBL" id="EIE18369.1"/>
    </source>
</evidence>
<dbReference type="KEGG" id="csl:COCSUDRAFT_34551"/>
<keyword evidence="2" id="KW-1185">Reference proteome</keyword>